<dbReference type="PIRSF" id="PIRSF003101">
    <property type="entry name" value="FtsA"/>
    <property type="match status" value="1"/>
</dbReference>
<dbReference type="RefSeq" id="WP_031503542.1">
    <property type="nucleotide sequence ID" value="NC_022795.1"/>
</dbReference>
<comment type="subunit">
    <text evidence="5">Interacts with FtsZ.</text>
</comment>
<dbReference type="InterPro" id="IPR003494">
    <property type="entry name" value="SHS2_FtsA"/>
</dbReference>
<dbReference type="InterPro" id="IPR020823">
    <property type="entry name" value="Cell_div_FtsA"/>
</dbReference>
<organism evidence="8 9">
    <name type="scientific">Pseudothermotoga hypogea DSM 11164 = NBRC 106472</name>
    <dbReference type="NCBI Taxonomy" id="1123384"/>
    <lineage>
        <taxon>Bacteria</taxon>
        <taxon>Thermotogati</taxon>
        <taxon>Thermotogota</taxon>
        <taxon>Thermotogae</taxon>
        <taxon>Thermotogales</taxon>
        <taxon>Thermotogaceae</taxon>
        <taxon>Pseudothermotoga</taxon>
    </lineage>
</organism>
<dbReference type="InterPro" id="IPR050696">
    <property type="entry name" value="FtsA/MreB"/>
</dbReference>
<name>A0A0X1KPC9_9THEM</name>
<dbReference type="Proteomes" id="UP000077469">
    <property type="component" value="Chromosome"/>
</dbReference>
<reference evidence="8 9" key="1">
    <citation type="submission" date="2014-01" db="EMBL/GenBank/DDBJ databases">
        <title>Genome sequencing of Thermotog hypogea.</title>
        <authorList>
            <person name="Zhang X."/>
            <person name="Alvare G."/>
            <person name="Fristensky B."/>
            <person name="Chen L."/>
            <person name="Suen T."/>
            <person name="Chen Q."/>
            <person name="Ma K."/>
        </authorList>
    </citation>
    <scope>NUCLEOTIDE SEQUENCE [LARGE SCALE GENOMIC DNA]</scope>
    <source>
        <strain evidence="8 9">DSM 11164</strain>
    </source>
</reference>
<comment type="function">
    <text evidence="5">Cell division protein that is involved in the assembly of the Z ring. May serve as a membrane anchor for the Z ring.</text>
</comment>
<dbReference type="SUPFAM" id="SSF53067">
    <property type="entry name" value="Actin-like ATPase domain"/>
    <property type="match status" value="2"/>
</dbReference>
<gene>
    <name evidence="8" type="ORF">AJ81_01805</name>
</gene>
<sequence length="418" mass="46044">MRKGENYCLIDIGSHTCKGVVLRHTPQGLEVLAKGFVKSRGIEGGDVRDVAAIIEVIESLVNELEQESRIKRAEFIVSSSHSNVRLIDHGTELILSENDKKTVDEATADSLSTTAEEELSSNYRLLHFYPKRYIVDGTKYVLNPVGMNANKVRFEAAAVVMEKDSSSVFDFLSDTLPEPLFVGHSSLFAADCALSDVEKENGVCLVDLGYSHTFTVIYLNSVPTRVHVIPLGLKNVLRDISIVLGTSIEEAERLLRSEGSAVYGESSYAQQKIEYRGLDGRTLKTTTKEELARIIHARLREILTKVRRTIREFTMQSPINMVGKLPGGIVFVGGGAKIPRLIDLALDVFEGPARVGTFNVTNVPILNDDEAADDPALCGVLGGIVQLLRQSQPIVSAKTSSSKESFFRKLVEMFKSLW</sequence>
<dbReference type="Pfam" id="PF02491">
    <property type="entry name" value="SHS2_FTSA"/>
    <property type="match status" value="1"/>
</dbReference>
<dbReference type="GO" id="GO:0009898">
    <property type="term" value="C:cytoplasmic side of plasma membrane"/>
    <property type="evidence" value="ECO:0007669"/>
    <property type="project" value="TreeGrafter"/>
</dbReference>
<feature type="domain" description="SHS2" evidence="7">
    <location>
        <begin position="7"/>
        <end position="186"/>
    </location>
</feature>
<evidence type="ECO:0000259" key="7">
    <source>
        <dbReference type="SMART" id="SM00842"/>
    </source>
</evidence>
<dbReference type="AlphaFoldDB" id="A0A0X1KPC9"/>
<evidence type="ECO:0000256" key="1">
    <source>
        <dbReference type="ARBA" id="ARBA00022475"/>
    </source>
</evidence>
<dbReference type="STRING" id="1123384.AJ81_01805"/>
<dbReference type="Gene3D" id="3.30.420.40">
    <property type="match status" value="2"/>
</dbReference>
<keyword evidence="1" id="KW-1003">Cell membrane</keyword>
<keyword evidence="4 5" id="KW-0131">Cell cycle</keyword>
<dbReference type="GO" id="GO:0051301">
    <property type="term" value="P:cell division"/>
    <property type="evidence" value="ECO:0007669"/>
    <property type="project" value="UniProtKB-KW"/>
</dbReference>
<dbReference type="PATRIC" id="fig|1123384.7.peg.359"/>
<dbReference type="PaxDb" id="1123384-AJ81_01805"/>
<keyword evidence="3" id="KW-0472">Membrane</keyword>
<comment type="similarity">
    <text evidence="5">Belongs to the FtsA/MreB family.</text>
</comment>
<dbReference type="OrthoDB" id="41437at2"/>
<dbReference type="PANTHER" id="PTHR32432:SF4">
    <property type="entry name" value="CELL DIVISION PROTEIN FTSA"/>
    <property type="match status" value="1"/>
</dbReference>
<proteinExistence type="inferred from homology"/>
<dbReference type="EMBL" id="CP007141">
    <property type="protein sequence ID" value="AJC73146.1"/>
    <property type="molecule type" value="Genomic_DNA"/>
</dbReference>
<evidence type="ECO:0000256" key="4">
    <source>
        <dbReference type="ARBA" id="ARBA00023306"/>
    </source>
</evidence>
<keyword evidence="9" id="KW-1185">Reference proteome</keyword>
<dbReference type="SMART" id="SM00842">
    <property type="entry name" value="FtsA"/>
    <property type="match status" value="1"/>
</dbReference>
<keyword evidence="2 5" id="KW-0132">Cell division</keyword>
<evidence type="ECO:0000313" key="8">
    <source>
        <dbReference type="EMBL" id="AJC73146.1"/>
    </source>
</evidence>
<evidence type="ECO:0000256" key="2">
    <source>
        <dbReference type="ARBA" id="ARBA00022618"/>
    </source>
</evidence>
<dbReference type="NCBIfam" id="TIGR01174">
    <property type="entry name" value="ftsA"/>
    <property type="match status" value="1"/>
</dbReference>
<dbReference type="KEGG" id="phy:AJ81_01805"/>
<feature type="coiled-coil region" evidence="6">
    <location>
        <begin position="47"/>
        <end position="74"/>
    </location>
</feature>
<dbReference type="GO" id="GO:0032153">
    <property type="term" value="C:cell division site"/>
    <property type="evidence" value="ECO:0007669"/>
    <property type="project" value="TreeGrafter"/>
</dbReference>
<dbReference type="InterPro" id="IPR043129">
    <property type="entry name" value="ATPase_NBD"/>
</dbReference>
<dbReference type="PANTHER" id="PTHR32432">
    <property type="entry name" value="CELL DIVISION PROTEIN FTSA-RELATED"/>
    <property type="match status" value="1"/>
</dbReference>
<evidence type="ECO:0000256" key="5">
    <source>
        <dbReference type="PIRNR" id="PIRNR003101"/>
    </source>
</evidence>
<dbReference type="Pfam" id="PF14450">
    <property type="entry name" value="FtsA"/>
    <property type="match status" value="1"/>
</dbReference>
<accession>A0A0X1KPC9</accession>
<evidence type="ECO:0000256" key="6">
    <source>
        <dbReference type="SAM" id="Coils"/>
    </source>
</evidence>
<keyword evidence="6" id="KW-0175">Coiled coil</keyword>
<evidence type="ECO:0000256" key="3">
    <source>
        <dbReference type="ARBA" id="ARBA00023136"/>
    </source>
</evidence>
<evidence type="ECO:0000313" key="9">
    <source>
        <dbReference type="Proteomes" id="UP000077469"/>
    </source>
</evidence>
<protein>
    <recommendedName>
        <fullName evidence="5">Cell division protein FtsA</fullName>
    </recommendedName>
</protein>